<keyword evidence="3" id="KW-1185">Reference proteome</keyword>
<proteinExistence type="predicted"/>
<dbReference type="OrthoDB" id="7288386at2759"/>
<gene>
    <name evidence="2" type="ORF">APLA_LOCUS12524</name>
</gene>
<evidence type="ECO:0000313" key="3">
    <source>
        <dbReference type="Proteomes" id="UP000494106"/>
    </source>
</evidence>
<comment type="caution">
    <text evidence="2">The sequence shown here is derived from an EMBL/GenBank/DDBJ whole genome shotgun (WGS) entry which is preliminary data.</text>
</comment>
<organism evidence="2 3">
    <name type="scientific">Arctia plantaginis</name>
    <name type="common">Wood tiger moth</name>
    <name type="synonym">Phalaena plantaginis</name>
    <dbReference type="NCBI Taxonomy" id="874455"/>
    <lineage>
        <taxon>Eukaryota</taxon>
        <taxon>Metazoa</taxon>
        <taxon>Ecdysozoa</taxon>
        <taxon>Arthropoda</taxon>
        <taxon>Hexapoda</taxon>
        <taxon>Insecta</taxon>
        <taxon>Pterygota</taxon>
        <taxon>Neoptera</taxon>
        <taxon>Endopterygota</taxon>
        <taxon>Lepidoptera</taxon>
        <taxon>Glossata</taxon>
        <taxon>Ditrysia</taxon>
        <taxon>Noctuoidea</taxon>
        <taxon>Erebidae</taxon>
        <taxon>Arctiinae</taxon>
        <taxon>Arctia</taxon>
    </lineage>
</organism>
<name>A0A8S1AYG8_ARCPL</name>
<protein>
    <submittedName>
        <fullName evidence="2">Uncharacterized protein</fullName>
    </submittedName>
</protein>
<evidence type="ECO:0000313" key="2">
    <source>
        <dbReference type="EMBL" id="CAB3250076.1"/>
    </source>
</evidence>
<dbReference type="AlphaFoldDB" id="A0A8S1AYG8"/>
<feature type="region of interest" description="Disordered" evidence="1">
    <location>
        <begin position="27"/>
        <end position="48"/>
    </location>
</feature>
<evidence type="ECO:0000256" key="1">
    <source>
        <dbReference type="SAM" id="MobiDB-lite"/>
    </source>
</evidence>
<reference evidence="2 3" key="1">
    <citation type="submission" date="2020-04" db="EMBL/GenBank/DDBJ databases">
        <authorList>
            <person name="Wallbank WR R."/>
            <person name="Pardo Diaz C."/>
            <person name="Kozak K."/>
            <person name="Martin S."/>
            <person name="Jiggins C."/>
            <person name="Moest M."/>
            <person name="Warren A I."/>
            <person name="Byers J.R.P. K."/>
            <person name="Montejo-Kovacevich G."/>
            <person name="Yen C E."/>
        </authorList>
    </citation>
    <scope>NUCLEOTIDE SEQUENCE [LARGE SCALE GENOMIC DNA]</scope>
</reference>
<sequence length="83" mass="8873">MCTARRRHGPCPRGRLSPQVVGQGALRCSALGSPPPHRSRVHPRPALCSNGPPPLPYSAVVARTTSPPLGITILMNYSTAPYY</sequence>
<dbReference type="Proteomes" id="UP000494106">
    <property type="component" value="Unassembled WGS sequence"/>
</dbReference>
<accession>A0A8S1AYG8</accession>
<dbReference type="EMBL" id="CADEBC010000540">
    <property type="protein sequence ID" value="CAB3250076.1"/>
    <property type="molecule type" value="Genomic_DNA"/>
</dbReference>